<protein>
    <submittedName>
        <fullName evidence="1">Uncharacterized protein</fullName>
    </submittedName>
</protein>
<dbReference type="EMBL" id="GDHC01021700">
    <property type="protein sequence ID" value="JAP96928.1"/>
    <property type="molecule type" value="Transcribed_RNA"/>
</dbReference>
<organism evidence="1">
    <name type="scientific">Lygus hesperus</name>
    <name type="common">Western plant bug</name>
    <dbReference type="NCBI Taxonomy" id="30085"/>
    <lineage>
        <taxon>Eukaryota</taxon>
        <taxon>Metazoa</taxon>
        <taxon>Ecdysozoa</taxon>
        <taxon>Arthropoda</taxon>
        <taxon>Hexapoda</taxon>
        <taxon>Insecta</taxon>
        <taxon>Pterygota</taxon>
        <taxon>Neoptera</taxon>
        <taxon>Paraneoptera</taxon>
        <taxon>Hemiptera</taxon>
        <taxon>Heteroptera</taxon>
        <taxon>Panheteroptera</taxon>
        <taxon>Cimicomorpha</taxon>
        <taxon>Miridae</taxon>
        <taxon>Mirini</taxon>
        <taxon>Lygus</taxon>
    </lineage>
</organism>
<evidence type="ECO:0000313" key="1">
    <source>
        <dbReference type="EMBL" id="JAP96928.1"/>
    </source>
</evidence>
<gene>
    <name evidence="1" type="ORF">g.7055</name>
</gene>
<accession>A0A146KLD2</accession>
<sequence length="99" mass="10865">EIGADRVCGIREIGARVIGAAVVADSGKQIMDRGDMAKVATETIPIGIIMENIPKIGILRIMLVRGNPKQQLLVVQWLQIVRTLHTTNTPNRPHGHNMH</sequence>
<dbReference type="AlphaFoldDB" id="A0A146KLD2"/>
<feature type="non-terminal residue" evidence="1">
    <location>
        <position position="1"/>
    </location>
</feature>
<name>A0A146KLD2_LYGHE</name>
<feature type="non-terminal residue" evidence="1">
    <location>
        <position position="99"/>
    </location>
</feature>
<proteinExistence type="predicted"/>
<reference evidence="1" key="1">
    <citation type="journal article" date="2016" name="Gigascience">
        <title>De novo construction of an expanded transcriptome assembly for the western tarnished plant bug, Lygus hesperus.</title>
        <authorList>
            <person name="Tassone E.E."/>
            <person name="Geib S.M."/>
            <person name="Hall B."/>
            <person name="Fabrick J.A."/>
            <person name="Brent C.S."/>
            <person name="Hull J.J."/>
        </authorList>
    </citation>
    <scope>NUCLEOTIDE SEQUENCE</scope>
</reference>